<dbReference type="EMBL" id="JAPDRN010000049">
    <property type="protein sequence ID" value="KAJ9633160.1"/>
    <property type="molecule type" value="Genomic_DNA"/>
</dbReference>
<proteinExistence type="predicted"/>
<sequence length="262" mass="28888">METVTRATKKNKNSRVRAGVLAMSLTAMLAAPVQAYTLPVVEIGMNLFNGTMTEVNTLATQAEALIEYGEQYQRFYETTQNWAQKLAKFNQIIASPIMPKGVKLTPVEPEWNVAERCGAGSIMSLSGIMAALNLNSGGDIISQQRNICAAIQMLENQKYNETIEVVQKTMPDMRKVLDRIKDIRDLFSTEGSMSETSANAAVTDIYMQADFTTWEKQIEGYDKQIQALTKMQQMLAQRALKGSQSPFGTVVKAAALKAALSN</sequence>
<accession>A0AA38Y237</accession>
<name>A0AA38Y237_9EURO</name>
<comment type="caution">
    <text evidence="1">The sequence shown here is derived from an EMBL/GenBank/DDBJ whole genome shotgun (WGS) entry which is preliminary data.</text>
</comment>
<gene>
    <name evidence="1" type="ORF">H2204_007306</name>
</gene>
<dbReference type="AlphaFoldDB" id="A0AA38Y237"/>
<reference evidence="1" key="1">
    <citation type="submission" date="2022-10" db="EMBL/GenBank/DDBJ databases">
        <title>Culturing micro-colonial fungi from biological soil crusts in the Mojave desert and describing Neophaeococcomyces mojavensis, and introducing the new genera and species Taxawa tesnikishii.</title>
        <authorList>
            <person name="Kurbessoian T."/>
            <person name="Stajich J.E."/>
        </authorList>
    </citation>
    <scope>NUCLEOTIDE SEQUENCE</scope>
    <source>
        <strain evidence="1">TK_35</strain>
    </source>
</reference>
<organism evidence="1">
    <name type="scientific">Knufia peltigerae</name>
    <dbReference type="NCBI Taxonomy" id="1002370"/>
    <lineage>
        <taxon>Eukaryota</taxon>
        <taxon>Fungi</taxon>
        <taxon>Dikarya</taxon>
        <taxon>Ascomycota</taxon>
        <taxon>Pezizomycotina</taxon>
        <taxon>Eurotiomycetes</taxon>
        <taxon>Chaetothyriomycetidae</taxon>
        <taxon>Chaetothyriales</taxon>
        <taxon>Trichomeriaceae</taxon>
        <taxon>Knufia</taxon>
    </lineage>
</organism>
<evidence type="ECO:0000313" key="1">
    <source>
        <dbReference type="EMBL" id="KAJ9633160.1"/>
    </source>
</evidence>
<protein>
    <submittedName>
        <fullName evidence="1">Uncharacterized protein</fullName>
    </submittedName>
</protein>